<proteinExistence type="predicted"/>
<name>A0A7H4MHL4_KLEVA</name>
<comment type="caution">
    <text evidence="1">The sequence shown here is derived from an EMBL/GenBank/DDBJ whole genome shotgun (WGS) entry which is preliminary data.</text>
</comment>
<dbReference type="Proteomes" id="UP000254545">
    <property type="component" value="Unassembled WGS sequence"/>
</dbReference>
<dbReference type="EMBL" id="UGKR01000003">
    <property type="protein sequence ID" value="STS89814.1"/>
    <property type="molecule type" value="Genomic_DNA"/>
</dbReference>
<reference evidence="1 2" key="1">
    <citation type="submission" date="2018-06" db="EMBL/GenBank/DDBJ databases">
        <authorList>
            <consortium name="Pathogen Informatics"/>
            <person name="Doyle S."/>
        </authorList>
    </citation>
    <scope>NUCLEOTIDE SEQUENCE [LARGE SCALE GENOMIC DNA]</scope>
    <source>
        <strain evidence="1 2">NCTC9177</strain>
    </source>
</reference>
<dbReference type="RefSeq" id="WP_050774494.1">
    <property type="nucleotide sequence ID" value="NZ_VFLS01000006.1"/>
</dbReference>
<evidence type="ECO:0000313" key="2">
    <source>
        <dbReference type="Proteomes" id="UP000254545"/>
    </source>
</evidence>
<sequence>MCNRQFQQGTAALNVLKLDPMYGFIHPRLAIRFQNGQSAINVFNFEILHRVLSVAVFFLWQLQHNDSRLKSSSVPP</sequence>
<gene>
    <name evidence="1" type="ORF">NCTC9177_03702</name>
</gene>
<organism evidence="1 2">
    <name type="scientific">Klebsiella variicola</name>
    <dbReference type="NCBI Taxonomy" id="244366"/>
    <lineage>
        <taxon>Bacteria</taxon>
        <taxon>Pseudomonadati</taxon>
        <taxon>Pseudomonadota</taxon>
        <taxon>Gammaproteobacteria</taxon>
        <taxon>Enterobacterales</taxon>
        <taxon>Enterobacteriaceae</taxon>
        <taxon>Klebsiella/Raoultella group</taxon>
        <taxon>Klebsiella</taxon>
        <taxon>Klebsiella pneumoniae complex</taxon>
    </lineage>
</organism>
<evidence type="ECO:0000313" key="1">
    <source>
        <dbReference type="EMBL" id="STS89814.1"/>
    </source>
</evidence>
<accession>A0A7H4MHL4</accession>
<protein>
    <submittedName>
        <fullName evidence="1">Uncharacterized protein</fullName>
    </submittedName>
</protein>
<dbReference type="AlphaFoldDB" id="A0A7H4MHL4"/>